<organism evidence="2 3">
    <name type="scientific">Spiroplasma poulsonii</name>
    <dbReference type="NCBI Taxonomy" id="2138"/>
    <lineage>
        <taxon>Bacteria</taxon>
        <taxon>Bacillati</taxon>
        <taxon>Mycoplasmatota</taxon>
        <taxon>Mollicutes</taxon>
        <taxon>Entomoplasmatales</taxon>
        <taxon>Spiroplasmataceae</taxon>
        <taxon>Spiroplasma</taxon>
    </lineage>
</organism>
<evidence type="ECO:0000256" key="1">
    <source>
        <dbReference type="SAM" id="MobiDB-lite"/>
    </source>
</evidence>
<proteinExistence type="predicted"/>
<keyword evidence="3" id="KW-1185">Reference proteome</keyword>
<accession>A0A2P6F9W3</accession>
<feature type="region of interest" description="Disordered" evidence="1">
    <location>
        <begin position="17"/>
        <end position="43"/>
    </location>
</feature>
<evidence type="ECO:0000313" key="3">
    <source>
        <dbReference type="Proteomes" id="UP000031565"/>
    </source>
</evidence>
<reference evidence="2 3" key="1">
    <citation type="journal article" date="2015" name="MBio">
        <title>Genome sequence of the Drosophila melanogaster male-killing Spiroplasma strain MSRO endosymbiont.</title>
        <authorList>
            <person name="Paredes J.C."/>
            <person name="Herren J.K."/>
            <person name="Schupfer F."/>
            <person name="Marin R."/>
            <person name="Claverol S."/>
            <person name="Kuo C.H."/>
            <person name="Lemaitre B."/>
            <person name="Beven L."/>
        </authorList>
    </citation>
    <scope>NUCLEOTIDE SEQUENCE [LARGE SCALE GENOMIC DNA]</scope>
    <source>
        <strain evidence="2 3">MSRO</strain>
    </source>
</reference>
<sequence>MLAEEIQEIEKNISYFENEQLESQDEDEEINYDDYDDYYNQDK</sequence>
<comment type="caution">
    <text evidence="2">The sequence shown here is derived from an EMBL/GenBank/DDBJ whole genome shotgun (WGS) entry which is preliminary data.</text>
</comment>
<gene>
    <name evidence="2" type="ORF">SMSRO_SF025220</name>
</gene>
<dbReference type="EMBL" id="JTLV02000003">
    <property type="protein sequence ID" value="PQM30243.1"/>
    <property type="molecule type" value="Genomic_DNA"/>
</dbReference>
<dbReference type="RefSeq" id="WP_277948767.1">
    <property type="nucleotide sequence ID" value="NZ_JTLV02000003.1"/>
</dbReference>
<evidence type="ECO:0000313" key="2">
    <source>
        <dbReference type="EMBL" id="PQM30243.1"/>
    </source>
</evidence>
<protein>
    <submittedName>
        <fullName evidence="2">Uncharacterized protein</fullName>
    </submittedName>
</protein>
<feature type="compositionally biased region" description="Acidic residues" evidence="1">
    <location>
        <begin position="19"/>
        <end position="43"/>
    </location>
</feature>
<dbReference type="Proteomes" id="UP000031565">
    <property type="component" value="Unassembled WGS sequence"/>
</dbReference>
<dbReference type="AlphaFoldDB" id="A0A2P6F9W3"/>
<name>A0A2P6F9W3_9MOLU</name>